<evidence type="ECO:0000313" key="2">
    <source>
        <dbReference type="Proteomes" id="UP001501358"/>
    </source>
</evidence>
<accession>A0ABP5YK97</accession>
<organism evidence="1 2">
    <name type="scientific">Streptomyces thermolineatus</name>
    <dbReference type="NCBI Taxonomy" id="44033"/>
    <lineage>
        <taxon>Bacteria</taxon>
        <taxon>Bacillati</taxon>
        <taxon>Actinomycetota</taxon>
        <taxon>Actinomycetes</taxon>
        <taxon>Kitasatosporales</taxon>
        <taxon>Streptomycetaceae</taxon>
        <taxon>Streptomyces</taxon>
    </lineage>
</organism>
<sequence length="39" mass="4476">MVERCFNRLEQWRGVATRYGKAAESYQAAVALASLLMWV</sequence>
<dbReference type="Proteomes" id="UP001501358">
    <property type="component" value="Unassembled WGS sequence"/>
</dbReference>
<protein>
    <recommendedName>
        <fullName evidence="3">Transposase</fullName>
    </recommendedName>
</protein>
<proteinExistence type="predicted"/>
<evidence type="ECO:0000313" key="1">
    <source>
        <dbReference type="EMBL" id="GAA2482793.1"/>
    </source>
</evidence>
<dbReference type="EMBL" id="BAAATA010000008">
    <property type="protein sequence ID" value="GAA2482793.1"/>
    <property type="molecule type" value="Genomic_DNA"/>
</dbReference>
<name>A0ABP5YK97_9ACTN</name>
<keyword evidence="2" id="KW-1185">Reference proteome</keyword>
<comment type="caution">
    <text evidence="1">The sequence shown here is derived from an EMBL/GenBank/DDBJ whole genome shotgun (WGS) entry which is preliminary data.</text>
</comment>
<gene>
    <name evidence="1" type="ORF">GCM10010406_18840</name>
</gene>
<reference evidence="2" key="1">
    <citation type="journal article" date="2019" name="Int. J. Syst. Evol. Microbiol.">
        <title>The Global Catalogue of Microorganisms (GCM) 10K type strain sequencing project: providing services to taxonomists for standard genome sequencing and annotation.</title>
        <authorList>
            <consortium name="The Broad Institute Genomics Platform"/>
            <consortium name="The Broad Institute Genome Sequencing Center for Infectious Disease"/>
            <person name="Wu L."/>
            <person name="Ma J."/>
        </authorList>
    </citation>
    <scope>NUCLEOTIDE SEQUENCE [LARGE SCALE GENOMIC DNA]</scope>
    <source>
        <strain evidence="2">JCM 6307</strain>
    </source>
</reference>
<evidence type="ECO:0008006" key="3">
    <source>
        <dbReference type="Google" id="ProtNLM"/>
    </source>
</evidence>